<dbReference type="InterPro" id="IPR010982">
    <property type="entry name" value="Lambda_DNA-bd_dom_sf"/>
</dbReference>
<dbReference type="Gene3D" id="1.25.40.10">
    <property type="entry name" value="Tetratricopeptide repeat domain"/>
    <property type="match status" value="1"/>
</dbReference>
<keyword evidence="3" id="KW-1185">Reference proteome</keyword>
<comment type="caution">
    <text evidence="2">The sequence shown here is derived from an EMBL/GenBank/DDBJ whole genome shotgun (WGS) entry which is preliminary data.</text>
</comment>
<proteinExistence type="predicted"/>
<dbReference type="AlphaFoldDB" id="A0A1L8RDN4"/>
<gene>
    <name evidence="2" type="ORF">RU97_GL002435</name>
</gene>
<dbReference type="PANTHER" id="PTHR37038:SF13">
    <property type="entry name" value="HTH CRO_C1-TYPE DOMAIN-CONTAINING PROTEIN"/>
    <property type="match status" value="1"/>
</dbReference>
<dbReference type="SUPFAM" id="SSF47413">
    <property type="entry name" value="lambda repressor-like DNA-binding domains"/>
    <property type="match status" value="1"/>
</dbReference>
<dbReference type="Pfam" id="PF21259">
    <property type="entry name" value="Rgg_C"/>
    <property type="match status" value="1"/>
</dbReference>
<dbReference type="InterPro" id="IPR001387">
    <property type="entry name" value="Cro/C1-type_HTH"/>
</dbReference>
<reference evidence="2 3" key="1">
    <citation type="submission" date="2014-12" db="EMBL/GenBank/DDBJ databases">
        <title>Draft genome sequences of 29 type strains of Enterococci.</title>
        <authorList>
            <person name="Zhong Z."/>
            <person name="Sun Z."/>
            <person name="Liu W."/>
            <person name="Zhang W."/>
            <person name="Zhang H."/>
        </authorList>
    </citation>
    <scope>NUCLEOTIDE SEQUENCE [LARGE SCALE GENOMIC DNA]</scope>
    <source>
        <strain evidence="2 3">DSM 17029</strain>
    </source>
</reference>
<dbReference type="CDD" id="cd00093">
    <property type="entry name" value="HTH_XRE"/>
    <property type="match status" value="1"/>
</dbReference>
<sequence length="303" mass="35555">MAFIQFIIWLHGCTHYQGGNIMRWDFGKVYKTIRTGKGLSQKDVCHNQINRTTLSRIENDNQNTSFESMQYLLDQVNVSWDEFQYICNEFQHSSRNDIINEYYTIVSTAEIKKVRNLQVRCEKFLKTVEDNKIREIHFVLSALSKLETDCPNQIDATTKELVSLVWNRLSKIDIWTYDDIRLINAILYHLEFPTILELVPKLRQALQKYEFYTNIDVLHTTLLINLAYIYMQNHYFLESQEILTEALNLSKKLNRVDFIGISTVRLGICSNDKQQVENGMLLLNLVGHDNLVLELEKEIVSFA</sequence>
<dbReference type="GO" id="GO:0003677">
    <property type="term" value="F:DNA binding"/>
    <property type="evidence" value="ECO:0007669"/>
    <property type="project" value="InterPro"/>
</dbReference>
<dbReference type="InterPro" id="IPR053163">
    <property type="entry name" value="HTH-type_regulator_Rgg"/>
</dbReference>
<organism evidence="2 3">
    <name type="scientific">Enterococcus canis</name>
    <dbReference type="NCBI Taxonomy" id="214095"/>
    <lineage>
        <taxon>Bacteria</taxon>
        <taxon>Bacillati</taxon>
        <taxon>Bacillota</taxon>
        <taxon>Bacilli</taxon>
        <taxon>Lactobacillales</taxon>
        <taxon>Enterococcaceae</taxon>
        <taxon>Enterococcus</taxon>
    </lineage>
</organism>
<feature type="domain" description="HTH cro/C1-type" evidence="1">
    <location>
        <begin position="31"/>
        <end position="83"/>
    </location>
</feature>
<evidence type="ECO:0000313" key="3">
    <source>
        <dbReference type="Proteomes" id="UP000181884"/>
    </source>
</evidence>
<dbReference type="InterPro" id="IPR011990">
    <property type="entry name" value="TPR-like_helical_dom_sf"/>
</dbReference>
<accession>A0A1L8RDN4</accession>
<dbReference type="InterPro" id="IPR010057">
    <property type="entry name" value="Transcription_activator_Rgg_C"/>
</dbReference>
<name>A0A1L8RDN4_9ENTE</name>
<dbReference type="PANTHER" id="PTHR37038">
    <property type="entry name" value="TRANSCRIPTIONAL REGULATOR-RELATED"/>
    <property type="match status" value="1"/>
</dbReference>
<protein>
    <recommendedName>
        <fullName evidence="1">HTH cro/C1-type domain-containing protein</fullName>
    </recommendedName>
</protein>
<evidence type="ECO:0000259" key="1">
    <source>
        <dbReference type="PROSITE" id="PS50943"/>
    </source>
</evidence>
<dbReference type="PROSITE" id="PS50943">
    <property type="entry name" value="HTH_CROC1"/>
    <property type="match status" value="1"/>
</dbReference>
<dbReference type="Proteomes" id="UP000181884">
    <property type="component" value="Unassembled WGS sequence"/>
</dbReference>
<evidence type="ECO:0000313" key="2">
    <source>
        <dbReference type="EMBL" id="OJG17889.1"/>
    </source>
</evidence>
<dbReference type="STRING" id="214095.RU97_GL002435"/>
<dbReference type="EMBL" id="JXKH01000006">
    <property type="protein sequence ID" value="OJG17889.1"/>
    <property type="molecule type" value="Genomic_DNA"/>
</dbReference>